<dbReference type="Proteomes" id="UP001233999">
    <property type="component" value="Unassembled WGS sequence"/>
</dbReference>
<organism evidence="2 3">
    <name type="scientific">Diploptera punctata</name>
    <name type="common">Pacific beetle cockroach</name>
    <dbReference type="NCBI Taxonomy" id="6984"/>
    <lineage>
        <taxon>Eukaryota</taxon>
        <taxon>Metazoa</taxon>
        <taxon>Ecdysozoa</taxon>
        <taxon>Arthropoda</taxon>
        <taxon>Hexapoda</taxon>
        <taxon>Insecta</taxon>
        <taxon>Pterygota</taxon>
        <taxon>Neoptera</taxon>
        <taxon>Polyneoptera</taxon>
        <taxon>Dictyoptera</taxon>
        <taxon>Blattodea</taxon>
        <taxon>Blaberoidea</taxon>
        <taxon>Blaberidae</taxon>
        <taxon>Diplopterinae</taxon>
        <taxon>Diploptera</taxon>
    </lineage>
</organism>
<dbReference type="EMBL" id="JASPKZ010005718">
    <property type="protein sequence ID" value="KAJ9588065.1"/>
    <property type="molecule type" value="Genomic_DNA"/>
</dbReference>
<proteinExistence type="predicted"/>
<comment type="caution">
    <text evidence="2">The sequence shown here is derived from an EMBL/GenBank/DDBJ whole genome shotgun (WGS) entry which is preliminary data.</text>
</comment>
<name>A0AAD7ZW83_DIPPU</name>
<feature type="non-terminal residue" evidence="2">
    <location>
        <position position="1"/>
    </location>
</feature>
<feature type="region of interest" description="Disordered" evidence="1">
    <location>
        <begin position="47"/>
        <end position="104"/>
    </location>
</feature>
<evidence type="ECO:0000256" key="1">
    <source>
        <dbReference type="SAM" id="MobiDB-lite"/>
    </source>
</evidence>
<evidence type="ECO:0000313" key="3">
    <source>
        <dbReference type="Proteomes" id="UP001233999"/>
    </source>
</evidence>
<gene>
    <name evidence="2" type="ORF">L9F63_018560</name>
</gene>
<reference evidence="2" key="1">
    <citation type="journal article" date="2023" name="IScience">
        <title>Live-bearing cockroach genome reveals convergent evolutionary mechanisms linked to viviparity in insects and beyond.</title>
        <authorList>
            <person name="Fouks B."/>
            <person name="Harrison M.C."/>
            <person name="Mikhailova A.A."/>
            <person name="Marchal E."/>
            <person name="English S."/>
            <person name="Carruthers M."/>
            <person name="Jennings E.C."/>
            <person name="Chiamaka E.L."/>
            <person name="Frigard R.A."/>
            <person name="Pippel M."/>
            <person name="Attardo G.M."/>
            <person name="Benoit J.B."/>
            <person name="Bornberg-Bauer E."/>
            <person name="Tobe S.S."/>
        </authorList>
    </citation>
    <scope>NUCLEOTIDE SEQUENCE</scope>
    <source>
        <strain evidence="2">Stay&amp;Tobe</strain>
    </source>
</reference>
<evidence type="ECO:0000313" key="2">
    <source>
        <dbReference type="EMBL" id="KAJ9588065.1"/>
    </source>
</evidence>
<protein>
    <submittedName>
        <fullName evidence="2">Uncharacterized protein</fullName>
    </submittedName>
</protein>
<feature type="compositionally biased region" description="Polar residues" evidence="1">
    <location>
        <begin position="86"/>
        <end position="97"/>
    </location>
</feature>
<reference evidence="2" key="2">
    <citation type="submission" date="2023-05" db="EMBL/GenBank/DDBJ databases">
        <authorList>
            <person name="Fouks B."/>
        </authorList>
    </citation>
    <scope>NUCLEOTIDE SEQUENCE</scope>
    <source>
        <strain evidence="2">Stay&amp;Tobe</strain>
        <tissue evidence="2">Testes</tissue>
    </source>
</reference>
<dbReference type="AlphaFoldDB" id="A0AAD7ZW83"/>
<accession>A0AAD7ZW83</accession>
<sequence>MKHKKEKGQVSVYSSIAAVSGPKPDIKVKKHFESTWKEKKKTYGATASKPIDNLPCIHEEQEEPTITQKSRSKIKYTDDKKKLTKNSRIQPQPSRLQRPNVPGRILKNSGDKQQKKHIQLNVKVPAVSADTTSSSGNTIEQKTTNTPVTSFSELQLEDQVIINKGNTQADFDQMLSFNAAYQSEIDMLYSDKPSCPVFSQAPCNSNFNRAVTWNPSLVCKLLNKPYGQMLNNDIMEHTSMEGTLFTSKAFNNYNVSDHNNVSSIISSSDASAYRCNSTCEKSGKKLSEVKSAQVLDIQTELLRWRREKRKKEESAKKHLSINTISIEDYGRGKKNLQKTPVCIELHEEVEEESGSESSYGGK</sequence>
<keyword evidence="3" id="KW-1185">Reference proteome</keyword>